<reference evidence="2 3" key="1">
    <citation type="submission" date="2018-09" db="EMBL/GenBank/DDBJ databases">
        <title>Cohnella cavernae sp. nov., isolated from a karst cave.</title>
        <authorList>
            <person name="Zhu H."/>
        </authorList>
    </citation>
    <scope>NUCLEOTIDE SEQUENCE [LARGE SCALE GENOMIC DNA]</scope>
    <source>
        <strain evidence="2 3">K2E09-144</strain>
    </source>
</reference>
<sequence length="75" mass="8380">MIWKLTLAFAMIAAYEYGLLRRIKAGKKLYASVFVTTALCYVYGIAGTLSPNLVNPNIPIEALFGSIQDRIQLKR</sequence>
<name>A0A398CP34_9BACL</name>
<evidence type="ECO:0000313" key="3">
    <source>
        <dbReference type="Proteomes" id="UP000266340"/>
    </source>
</evidence>
<dbReference type="RefSeq" id="WP_119150558.1">
    <property type="nucleotide sequence ID" value="NZ_JBHSOV010000029.1"/>
</dbReference>
<feature type="transmembrane region" description="Helical" evidence="1">
    <location>
        <begin position="29"/>
        <end position="46"/>
    </location>
</feature>
<keyword evidence="1" id="KW-0472">Membrane</keyword>
<dbReference type="AlphaFoldDB" id="A0A398CP34"/>
<protein>
    <submittedName>
        <fullName evidence="2">Uncharacterized protein</fullName>
    </submittedName>
</protein>
<dbReference type="EMBL" id="QXJM01000039">
    <property type="protein sequence ID" value="RIE02518.1"/>
    <property type="molecule type" value="Genomic_DNA"/>
</dbReference>
<evidence type="ECO:0000256" key="1">
    <source>
        <dbReference type="SAM" id="Phobius"/>
    </source>
</evidence>
<evidence type="ECO:0000313" key="2">
    <source>
        <dbReference type="EMBL" id="RIE02518.1"/>
    </source>
</evidence>
<dbReference type="Proteomes" id="UP000266340">
    <property type="component" value="Unassembled WGS sequence"/>
</dbReference>
<keyword evidence="1" id="KW-0812">Transmembrane</keyword>
<comment type="caution">
    <text evidence="2">The sequence shown here is derived from an EMBL/GenBank/DDBJ whole genome shotgun (WGS) entry which is preliminary data.</text>
</comment>
<accession>A0A398CP34</accession>
<gene>
    <name evidence="2" type="ORF">D3H35_17665</name>
</gene>
<keyword evidence="3" id="KW-1185">Reference proteome</keyword>
<proteinExistence type="predicted"/>
<keyword evidence="1" id="KW-1133">Transmembrane helix</keyword>
<organism evidence="2 3">
    <name type="scientific">Cohnella faecalis</name>
    <dbReference type="NCBI Taxonomy" id="2315694"/>
    <lineage>
        <taxon>Bacteria</taxon>
        <taxon>Bacillati</taxon>
        <taxon>Bacillota</taxon>
        <taxon>Bacilli</taxon>
        <taxon>Bacillales</taxon>
        <taxon>Paenibacillaceae</taxon>
        <taxon>Cohnella</taxon>
    </lineage>
</organism>